<sequence>MSLGSIPHNHGSHRLCTRSYPLPISFG</sequence>
<dbReference type="Proteomes" id="UP000054988">
    <property type="component" value="Unassembled WGS sequence"/>
</dbReference>
<reference evidence="1 2" key="1">
    <citation type="submission" date="2015-12" db="EMBL/GenBank/DDBJ databases">
        <title>Draft genome sequence of Moniliophthora roreri, the causal agent of frosty pod rot of cacao.</title>
        <authorList>
            <person name="Aime M.C."/>
            <person name="Diaz-Valderrama J.R."/>
            <person name="Kijpornyongpan T."/>
            <person name="Phillips-Mora W."/>
        </authorList>
    </citation>
    <scope>NUCLEOTIDE SEQUENCE [LARGE SCALE GENOMIC DNA]</scope>
    <source>
        <strain evidence="1 2">MCA 2952</strain>
    </source>
</reference>
<accession>A0A0W0FND7</accession>
<dbReference type="EMBL" id="LATX01001817">
    <property type="protein sequence ID" value="KTB37796.1"/>
    <property type="molecule type" value="Genomic_DNA"/>
</dbReference>
<evidence type="ECO:0000313" key="1">
    <source>
        <dbReference type="EMBL" id="KTB37796.1"/>
    </source>
</evidence>
<gene>
    <name evidence="1" type="ORF">WG66_9624</name>
</gene>
<dbReference type="AlphaFoldDB" id="A0A0W0FND7"/>
<organism evidence="1 2">
    <name type="scientific">Moniliophthora roreri</name>
    <name type="common">Frosty pod rot fungus</name>
    <name type="synonym">Monilia roreri</name>
    <dbReference type="NCBI Taxonomy" id="221103"/>
    <lineage>
        <taxon>Eukaryota</taxon>
        <taxon>Fungi</taxon>
        <taxon>Dikarya</taxon>
        <taxon>Basidiomycota</taxon>
        <taxon>Agaricomycotina</taxon>
        <taxon>Agaricomycetes</taxon>
        <taxon>Agaricomycetidae</taxon>
        <taxon>Agaricales</taxon>
        <taxon>Marasmiineae</taxon>
        <taxon>Marasmiaceae</taxon>
        <taxon>Moniliophthora</taxon>
    </lineage>
</organism>
<comment type="caution">
    <text evidence="1">The sequence shown here is derived from an EMBL/GenBank/DDBJ whole genome shotgun (WGS) entry which is preliminary data.</text>
</comment>
<protein>
    <submittedName>
        <fullName evidence="1">Uncharacterized protein</fullName>
    </submittedName>
</protein>
<evidence type="ECO:0000313" key="2">
    <source>
        <dbReference type="Proteomes" id="UP000054988"/>
    </source>
</evidence>
<name>A0A0W0FND7_MONRR</name>
<proteinExistence type="predicted"/>